<reference evidence="3 4" key="1">
    <citation type="submission" date="2017-02" db="EMBL/GenBank/DDBJ databases">
        <authorList>
            <person name="Peterson S.W."/>
        </authorList>
    </citation>
    <scope>NUCLEOTIDE SEQUENCE [LARGE SCALE GENOMIC DNA]</scope>
    <source>
        <strain evidence="3 4">CECT 9189</strain>
    </source>
</reference>
<dbReference type="InterPro" id="IPR015424">
    <property type="entry name" value="PyrdxlP-dep_Trfase"/>
</dbReference>
<dbReference type="InterPro" id="IPR015422">
    <property type="entry name" value="PyrdxlP-dep_Trfase_small"/>
</dbReference>
<dbReference type="InterPro" id="IPR000192">
    <property type="entry name" value="Aminotrans_V_dom"/>
</dbReference>
<dbReference type="EMBL" id="FUWP01000008">
    <property type="protein sequence ID" value="SKA34645.1"/>
    <property type="molecule type" value="Genomic_DNA"/>
</dbReference>
<evidence type="ECO:0000313" key="3">
    <source>
        <dbReference type="EMBL" id="SKA34645.1"/>
    </source>
</evidence>
<name>A0A1T4T2D7_9GAMM</name>
<proteinExistence type="predicted"/>
<dbReference type="Gene3D" id="3.90.1150.10">
    <property type="entry name" value="Aspartate Aminotransferase, domain 1"/>
    <property type="match status" value="1"/>
</dbReference>
<keyword evidence="1" id="KW-0663">Pyridoxal phosphate</keyword>
<dbReference type="OrthoDB" id="7592443at2"/>
<gene>
    <name evidence="3" type="ORF">CZ814_01913</name>
</gene>
<dbReference type="AlphaFoldDB" id="A0A1T4T2D7"/>
<evidence type="ECO:0000313" key="4">
    <source>
        <dbReference type="Proteomes" id="UP000191116"/>
    </source>
</evidence>
<organism evidence="3 4">
    <name type="scientific">Photobacterium toruni</name>
    <dbReference type="NCBI Taxonomy" id="1935446"/>
    <lineage>
        <taxon>Bacteria</taxon>
        <taxon>Pseudomonadati</taxon>
        <taxon>Pseudomonadota</taxon>
        <taxon>Gammaproteobacteria</taxon>
        <taxon>Vibrionales</taxon>
        <taxon>Vibrionaceae</taxon>
        <taxon>Photobacterium</taxon>
    </lineage>
</organism>
<evidence type="ECO:0000256" key="1">
    <source>
        <dbReference type="ARBA" id="ARBA00022898"/>
    </source>
</evidence>
<dbReference type="Pfam" id="PF00266">
    <property type="entry name" value="Aminotran_5"/>
    <property type="match status" value="1"/>
</dbReference>
<sequence>MTTARHAAQKFVNAPSADIATALGKQNICIWHGHFHAQGLCEQLNLMKYGGVIRIGCMHYNTYNEIDTLFDGLNCYLTSN</sequence>
<evidence type="ECO:0000259" key="2">
    <source>
        <dbReference type="Pfam" id="PF00266"/>
    </source>
</evidence>
<protein>
    <recommendedName>
        <fullName evidence="2">Aminotransferase class V domain-containing protein</fullName>
    </recommendedName>
</protein>
<dbReference type="Proteomes" id="UP000191116">
    <property type="component" value="Unassembled WGS sequence"/>
</dbReference>
<dbReference type="SUPFAM" id="SSF53383">
    <property type="entry name" value="PLP-dependent transferases"/>
    <property type="match status" value="1"/>
</dbReference>
<feature type="domain" description="Aminotransferase class V" evidence="2">
    <location>
        <begin position="11"/>
        <end position="69"/>
    </location>
</feature>
<accession>A0A1T4T2D7</accession>